<organism evidence="2">
    <name type="scientific">Phaffia rhodozyma</name>
    <name type="common">Yeast</name>
    <name type="synonym">Xanthophyllomyces dendrorhous</name>
    <dbReference type="NCBI Taxonomy" id="264483"/>
    <lineage>
        <taxon>Eukaryota</taxon>
        <taxon>Fungi</taxon>
        <taxon>Dikarya</taxon>
        <taxon>Basidiomycota</taxon>
        <taxon>Agaricomycotina</taxon>
        <taxon>Tremellomycetes</taxon>
        <taxon>Cystofilobasidiales</taxon>
        <taxon>Mrakiaceae</taxon>
        <taxon>Phaffia</taxon>
    </lineage>
</organism>
<feature type="chain" id="PRO_5002522112" evidence="1">
    <location>
        <begin position="23"/>
        <end position="297"/>
    </location>
</feature>
<sequence>MFLAPLLLAASISLAVMPVAKAASGKDDTSILQYIFSLENFQNAFYSQALANVSASQFDASGYDDWVRSRVVQIGQQQATHISQLQTLLGDASLSPCTYSFPSLDPTSLLQFASDMENILFACTLGSFVDLQGKNARAIVASLVGNEARHAAWLDSAALKRSPWSGGKDTIIRDLSVGTSWINPYIIECPSTNPSIAATTYPSATLQSTATAFSNLTISYTSSNQAESLIIYQGTSSTLLSITSGSGTGTVTLPADLTGRSYGLVVKTSAGSNITDSDVVAGPIILNLGVSSDSTDA</sequence>
<proteinExistence type="predicted"/>
<evidence type="ECO:0000313" key="2">
    <source>
        <dbReference type="EMBL" id="CED82124.1"/>
    </source>
</evidence>
<dbReference type="EMBL" id="LN483124">
    <property type="protein sequence ID" value="CED82124.1"/>
    <property type="molecule type" value="Genomic_DNA"/>
</dbReference>
<dbReference type="AlphaFoldDB" id="A0A0F7SN79"/>
<name>A0A0F7SN79_PHARH</name>
<evidence type="ECO:0000256" key="1">
    <source>
        <dbReference type="SAM" id="SignalP"/>
    </source>
</evidence>
<protein>
    <submittedName>
        <fullName evidence="2">Ferritin-like superfamily</fullName>
    </submittedName>
</protein>
<reference evidence="2" key="1">
    <citation type="submission" date="2014-08" db="EMBL/GenBank/DDBJ databases">
        <authorList>
            <person name="Sharma Rahul"/>
            <person name="Thines Marco"/>
        </authorList>
    </citation>
    <scope>NUCLEOTIDE SEQUENCE</scope>
</reference>
<dbReference type="SUPFAM" id="SSF47240">
    <property type="entry name" value="Ferritin-like"/>
    <property type="match status" value="1"/>
</dbReference>
<accession>A0A0F7SN79</accession>
<dbReference type="InterPro" id="IPR009078">
    <property type="entry name" value="Ferritin-like_SF"/>
</dbReference>
<dbReference type="Pfam" id="PF13668">
    <property type="entry name" value="Ferritin_2"/>
    <property type="match status" value="1"/>
</dbReference>
<keyword evidence="1" id="KW-0732">Signal</keyword>
<feature type="signal peptide" evidence="1">
    <location>
        <begin position="1"/>
        <end position="22"/>
    </location>
</feature>